<feature type="compositionally biased region" description="Polar residues" evidence="6">
    <location>
        <begin position="170"/>
        <end position="182"/>
    </location>
</feature>
<protein>
    <submittedName>
        <fullName evidence="9">RHOMBOID-like protein 9, chloroplastic</fullName>
    </submittedName>
</protein>
<dbReference type="SUPFAM" id="SSF144091">
    <property type="entry name" value="Rhomboid-like"/>
    <property type="match status" value="1"/>
</dbReference>
<dbReference type="GO" id="GO:0004252">
    <property type="term" value="F:serine-type endopeptidase activity"/>
    <property type="evidence" value="ECO:0007669"/>
    <property type="project" value="InterPro"/>
</dbReference>
<dbReference type="AlphaFoldDB" id="A0AAQ3Q9M4"/>
<dbReference type="InterPro" id="IPR022764">
    <property type="entry name" value="Peptidase_S54_rhomboid_dom"/>
</dbReference>
<name>A0AAQ3Q9M4_9LILI</name>
<dbReference type="PANTHER" id="PTHR43731">
    <property type="entry name" value="RHOMBOID PROTEASE"/>
    <property type="match status" value="1"/>
</dbReference>
<evidence type="ECO:0000256" key="3">
    <source>
        <dbReference type="ARBA" id="ARBA00022692"/>
    </source>
</evidence>
<keyword evidence="3 7" id="KW-0812">Transmembrane</keyword>
<evidence type="ECO:0000256" key="4">
    <source>
        <dbReference type="ARBA" id="ARBA00022989"/>
    </source>
</evidence>
<dbReference type="PANTHER" id="PTHR43731:SF30">
    <property type="entry name" value="RHOMBOID-LIKE PROTEIN 9, CHLOROPLASTIC"/>
    <property type="match status" value="1"/>
</dbReference>
<evidence type="ECO:0000256" key="2">
    <source>
        <dbReference type="ARBA" id="ARBA00009045"/>
    </source>
</evidence>
<comment type="subcellular location">
    <subcellularLocation>
        <location evidence="1">Membrane</location>
        <topology evidence="1">Multi-pass membrane protein</topology>
    </subcellularLocation>
</comment>
<accession>A0AAQ3Q9M4</accession>
<proteinExistence type="inferred from homology"/>
<evidence type="ECO:0000256" key="6">
    <source>
        <dbReference type="SAM" id="MobiDB-lite"/>
    </source>
</evidence>
<evidence type="ECO:0000256" key="1">
    <source>
        <dbReference type="ARBA" id="ARBA00004141"/>
    </source>
</evidence>
<dbReference type="EMBL" id="CP136892">
    <property type="protein sequence ID" value="WOL02819.1"/>
    <property type="molecule type" value="Genomic_DNA"/>
</dbReference>
<keyword evidence="4 7" id="KW-1133">Transmembrane helix</keyword>
<feature type="transmembrane region" description="Helical" evidence="7">
    <location>
        <begin position="417"/>
        <end position="434"/>
    </location>
</feature>
<feature type="transmembrane region" description="Helical" evidence="7">
    <location>
        <begin position="355"/>
        <end position="375"/>
    </location>
</feature>
<comment type="similarity">
    <text evidence="2">Belongs to the peptidase S54 family.</text>
</comment>
<reference evidence="9 10" key="1">
    <citation type="submission" date="2023-10" db="EMBL/GenBank/DDBJ databases">
        <title>Chromosome-scale genome assembly provides insights into flower coloration mechanisms of Canna indica.</title>
        <authorList>
            <person name="Li C."/>
        </authorList>
    </citation>
    <scope>NUCLEOTIDE SEQUENCE [LARGE SCALE GENOMIC DNA]</scope>
    <source>
        <tissue evidence="9">Flower</tissue>
    </source>
</reference>
<evidence type="ECO:0000256" key="5">
    <source>
        <dbReference type="ARBA" id="ARBA00023136"/>
    </source>
</evidence>
<dbReference type="Proteomes" id="UP001327560">
    <property type="component" value="Chromosome 3"/>
</dbReference>
<sequence>MGSVPIFSTVSCKDQIYATKKVLAQIERDSKNSTKKMRLSTYIASGSGRKQTTVSVADITLKRRNMDEFRSVCTINILSMRYRSSNEVPSLKFYSMGSLGNSNSGNGYQRDESCSDSSVTQAAKIKRQLRTLDSYFSKIQFDMDKKLRSRASESDSETLFDRSKSKTDFSSKSIGNTTQSIDTSDDDKVKTGLDSLENYFGRLSDVKKRSISNCPTDSPKRNSVRTPITVSRERNAKEETILEDKMNMDNGTDLLLFGEGNIPSLSTDDEASDLYLISLLAGINIAVFLFEIASPVSSELEHLSLPLIYGAKINKLILLGEWWRLLTPMFLHSGFPHVALSCWVLLTYGPRVCKAYGPFTFFLIYLLGGICGNLASFLHTPELTVCGTGPVFAILGAWLVDQVQNKEVASKEISESLFWKAVVATILGFTLSCFGRVDNWCAFSAWCI</sequence>
<keyword evidence="10" id="KW-1185">Reference proteome</keyword>
<evidence type="ECO:0000313" key="10">
    <source>
        <dbReference type="Proteomes" id="UP001327560"/>
    </source>
</evidence>
<organism evidence="9 10">
    <name type="scientific">Canna indica</name>
    <name type="common">Indian-shot</name>
    <dbReference type="NCBI Taxonomy" id="4628"/>
    <lineage>
        <taxon>Eukaryota</taxon>
        <taxon>Viridiplantae</taxon>
        <taxon>Streptophyta</taxon>
        <taxon>Embryophyta</taxon>
        <taxon>Tracheophyta</taxon>
        <taxon>Spermatophyta</taxon>
        <taxon>Magnoliopsida</taxon>
        <taxon>Liliopsida</taxon>
        <taxon>Zingiberales</taxon>
        <taxon>Cannaceae</taxon>
        <taxon>Canna</taxon>
    </lineage>
</organism>
<dbReference type="Pfam" id="PF01694">
    <property type="entry name" value="Rhomboid"/>
    <property type="match status" value="1"/>
</dbReference>
<dbReference type="Gene3D" id="1.20.1540.10">
    <property type="entry name" value="Rhomboid-like"/>
    <property type="match status" value="1"/>
</dbReference>
<evidence type="ECO:0000313" key="9">
    <source>
        <dbReference type="EMBL" id="WOL02819.1"/>
    </source>
</evidence>
<keyword evidence="5 7" id="KW-0472">Membrane</keyword>
<gene>
    <name evidence="9" type="ORF">Cni_G11538</name>
</gene>
<feature type="domain" description="Peptidase S54 rhomboid" evidence="8">
    <location>
        <begin position="320"/>
        <end position="440"/>
    </location>
</feature>
<feature type="compositionally biased region" description="Basic and acidic residues" evidence="6">
    <location>
        <begin position="152"/>
        <end position="169"/>
    </location>
</feature>
<evidence type="ECO:0000256" key="7">
    <source>
        <dbReference type="SAM" id="Phobius"/>
    </source>
</evidence>
<feature type="region of interest" description="Disordered" evidence="6">
    <location>
        <begin position="152"/>
        <end position="185"/>
    </location>
</feature>
<dbReference type="InterPro" id="IPR050925">
    <property type="entry name" value="Rhomboid_protease_S54"/>
</dbReference>
<dbReference type="InterPro" id="IPR035952">
    <property type="entry name" value="Rhomboid-like_sf"/>
</dbReference>
<dbReference type="GO" id="GO:0016020">
    <property type="term" value="C:membrane"/>
    <property type="evidence" value="ECO:0007669"/>
    <property type="project" value="UniProtKB-SubCell"/>
</dbReference>
<evidence type="ECO:0000259" key="8">
    <source>
        <dbReference type="Pfam" id="PF01694"/>
    </source>
</evidence>